<proteinExistence type="predicted"/>
<accession>A0A6A6F0U6</accession>
<feature type="compositionally biased region" description="Polar residues" evidence="1">
    <location>
        <begin position="509"/>
        <end position="524"/>
    </location>
</feature>
<evidence type="ECO:0000256" key="1">
    <source>
        <dbReference type="SAM" id="MobiDB-lite"/>
    </source>
</evidence>
<gene>
    <name evidence="2" type="ORF">CERZMDRAFT_115540</name>
</gene>
<sequence length="627" mass="69785">MRGSVSLADDEFGSICQQAFQKWACLQRQTIGEARFPGHAFLVSSLAQGHPTLPRALELEIDSEGVFAVGNTSWSSIEACCPSRLESFRQPLQVRVATKTLTCLKFARNNADELLRGSPFEKDDNYLPVLMLAWTYILSAHWAETMPTRCSIAYTQAQSTIVDFSEPYHADQNNIQILLEHADASEIRWWAAILAPGQGWAARMCCPHKTYMSPWSIEHRADCDFVVRHPAGAIPSFCPAASSYDAIGYLDKFCTDHGIIDQSHAALAAVISLPSMGTGRTLNLRSASIATLGHLYSSTKPKHCASRNIRHDWAYKDQHLDRLLTLSCNIKGMRPMLLSAFYEPSIECNAVAAWLQGTFAAIDLLVGSDPYITVRLCMERAPKASFLWLGIYALGRHASLIQEARFGQIPIDLHSAAWSGTLQSFIQQRLSVPLVTDGFVSRADECRLLFLAQAGSHARVPLCQWQPFGATPLEETDLEIRIHQACGGHQLRYEGVIWRCEGNKEKFQPSSARTTGLTHTSVSQDPACDNVDSTPVYSTDSNRNREAISENATRMIFGWLRCDGRAPHEADIWKHEWFEVSDSEDDETNGTESAISELRGSPAQVTSWLSCIRTGMEEFDRDFALDD</sequence>
<evidence type="ECO:0000313" key="3">
    <source>
        <dbReference type="Proteomes" id="UP000799539"/>
    </source>
</evidence>
<name>A0A6A6F0U6_9PEZI</name>
<dbReference type="Proteomes" id="UP000799539">
    <property type="component" value="Unassembled WGS sequence"/>
</dbReference>
<dbReference type="AlphaFoldDB" id="A0A6A6F0U6"/>
<protein>
    <submittedName>
        <fullName evidence="2">Uncharacterized protein</fullName>
    </submittedName>
</protein>
<feature type="compositionally biased region" description="Polar residues" evidence="1">
    <location>
        <begin position="531"/>
        <end position="541"/>
    </location>
</feature>
<feature type="region of interest" description="Disordered" evidence="1">
    <location>
        <begin position="509"/>
        <end position="541"/>
    </location>
</feature>
<evidence type="ECO:0000313" key="2">
    <source>
        <dbReference type="EMBL" id="KAF2206799.1"/>
    </source>
</evidence>
<reference evidence="2" key="1">
    <citation type="journal article" date="2020" name="Stud. Mycol.">
        <title>101 Dothideomycetes genomes: a test case for predicting lifestyles and emergence of pathogens.</title>
        <authorList>
            <person name="Haridas S."/>
            <person name="Albert R."/>
            <person name="Binder M."/>
            <person name="Bloem J."/>
            <person name="Labutti K."/>
            <person name="Salamov A."/>
            <person name="Andreopoulos B."/>
            <person name="Baker S."/>
            <person name="Barry K."/>
            <person name="Bills G."/>
            <person name="Bluhm B."/>
            <person name="Cannon C."/>
            <person name="Castanera R."/>
            <person name="Culley D."/>
            <person name="Daum C."/>
            <person name="Ezra D."/>
            <person name="Gonzalez J."/>
            <person name="Henrissat B."/>
            <person name="Kuo A."/>
            <person name="Liang C."/>
            <person name="Lipzen A."/>
            <person name="Lutzoni F."/>
            <person name="Magnuson J."/>
            <person name="Mondo S."/>
            <person name="Nolan M."/>
            <person name="Ohm R."/>
            <person name="Pangilinan J."/>
            <person name="Park H.-J."/>
            <person name="Ramirez L."/>
            <person name="Alfaro M."/>
            <person name="Sun H."/>
            <person name="Tritt A."/>
            <person name="Yoshinaga Y."/>
            <person name="Zwiers L.-H."/>
            <person name="Turgeon B."/>
            <person name="Goodwin S."/>
            <person name="Spatafora J."/>
            <person name="Crous P."/>
            <person name="Grigoriev I."/>
        </authorList>
    </citation>
    <scope>NUCLEOTIDE SEQUENCE</scope>
    <source>
        <strain evidence="2">SCOH1-5</strain>
    </source>
</reference>
<dbReference type="EMBL" id="ML992711">
    <property type="protein sequence ID" value="KAF2206799.1"/>
    <property type="molecule type" value="Genomic_DNA"/>
</dbReference>
<dbReference type="OrthoDB" id="3549294at2759"/>
<organism evidence="2 3">
    <name type="scientific">Cercospora zeae-maydis SCOH1-5</name>
    <dbReference type="NCBI Taxonomy" id="717836"/>
    <lineage>
        <taxon>Eukaryota</taxon>
        <taxon>Fungi</taxon>
        <taxon>Dikarya</taxon>
        <taxon>Ascomycota</taxon>
        <taxon>Pezizomycotina</taxon>
        <taxon>Dothideomycetes</taxon>
        <taxon>Dothideomycetidae</taxon>
        <taxon>Mycosphaerellales</taxon>
        <taxon>Mycosphaerellaceae</taxon>
        <taxon>Cercospora</taxon>
    </lineage>
</organism>
<keyword evidence="3" id="KW-1185">Reference proteome</keyword>